<proteinExistence type="inferred from homology"/>
<dbReference type="InterPro" id="IPR001879">
    <property type="entry name" value="GPCR_2_extracellular_dom"/>
</dbReference>
<dbReference type="InterPro" id="IPR017981">
    <property type="entry name" value="GPCR_2-like_7TM"/>
</dbReference>
<feature type="transmembrane region" description="Helical" evidence="13">
    <location>
        <begin position="882"/>
        <end position="905"/>
    </location>
</feature>
<sequence length="1045" mass="114669">PLLVPEPVAFYPLNKQFGTADVKRRSQITGISSNVSLTTGPFNTTDGAYEFWGNENSYIEFPNGDNLLDVHNSISLMCWVRPEDQDGPLFQYARYKLRWGVHIWIDNGRFSNRIVEANYEIKKTTKIASKRPLDRGKWVHVAATYNHTTGNNSIYVNGILNAFRNIGTGFEIAAEGPVRMGTVKVDKKRRFLRAAVSHVEVYNFSLNANQIRAVMNKGNSTINFIAFRLERRNSITKQLSQYVKYAYLLGSEPPVSCTQCSLSSHGFLSRFPPFFFTCCSRPTSSSFAWSAATEVSWNTGLFLFTNMAAVSSFCTQISTRRPPPPTTTTSSSIGGMKGLNLNASKSMLKVGSVIVINCTVIGGPISLNITWFKEDEKIVLSHRRKISTVEHQSRLTIRNVMAQDEGEYHCQARMLSKALQPVLISLTEMLFLLIFVFLFLGEQVTFICNVSSGPSNVTNLSLVEVTKVNSKPSYQKVSVPITHLQIPEGSERHVRQFICETEYQQQKVRSELAELIIVKLDFPECPKDTIGGVEWSPTAGGSRDIKPCPNGALGTATRTCAEKGIWASTNFTGCSSVEFNKLADAMDTISGGFQSDLTAQEVLLKLSNATQPTQVPLGSARVYGGDLVIAVDILVKISEYDREKVGSRDDFDNFAHVASNLLETTNSKTWKELEEAGKDRSKILVKAMDAYGLAVAATLNGSTKPVIAQTQNLLMRIDRVKMDSRGLKIAYKQSSIYLPSQAFSSSQDSSVVTVVFLTLNEVLSLPKESQNDEGNAISPDSTVISSTVNPKLPGVFNKPVKIVLGNTKINTSTESDVIPQGKCVFWRPDESAIWNTSGCRLVPSESNVTMTTCECDHLTIFAALMDPYDSTIGEGDRKALEIISVIGCSISLLAVLITMAVTLFFWRVMKSPRSKVLLNLCTAIAASCTLVIFEGLARNTAGCPVLAALLHYILLALFSWMLCEGVLHYILIVKVFGGGSGTKVRYFCLFAWGCPAVVVAVSLAVTRAKGYGSSGTCWLDVDSGLIWAFIGPALLVILVSKIIAL</sequence>
<evidence type="ECO:0000256" key="11">
    <source>
        <dbReference type="ARBA" id="ARBA00023170"/>
    </source>
</evidence>
<dbReference type="PROSITE" id="PS50221">
    <property type="entry name" value="GAIN_B"/>
    <property type="match status" value="1"/>
</dbReference>
<dbReference type="EMBL" id="CALNXI010002323">
    <property type="protein sequence ID" value="CAH3186272.1"/>
    <property type="molecule type" value="Genomic_DNA"/>
</dbReference>
<comment type="similarity">
    <text evidence="2">Belongs to the G-protein coupled receptor 2 family. Adhesion G-protein coupled receptor (ADGR) subfamily.</text>
</comment>
<feature type="transmembrane region" description="Helical" evidence="13">
    <location>
        <begin position="949"/>
        <end position="972"/>
    </location>
</feature>
<keyword evidence="6" id="KW-0677">Repeat</keyword>
<accession>A0ABN8S3F9</accession>
<evidence type="ECO:0000313" key="19">
    <source>
        <dbReference type="Proteomes" id="UP001159427"/>
    </source>
</evidence>
<keyword evidence="3" id="KW-1003">Cell membrane</keyword>
<evidence type="ECO:0000259" key="17">
    <source>
        <dbReference type="PROSITE" id="PS50835"/>
    </source>
</evidence>
<protein>
    <submittedName>
        <fullName evidence="18">Uncharacterized protein</fullName>
    </submittedName>
</protein>
<evidence type="ECO:0000313" key="18">
    <source>
        <dbReference type="EMBL" id="CAH3186272.1"/>
    </source>
</evidence>
<dbReference type="InterPro" id="IPR013783">
    <property type="entry name" value="Ig-like_fold"/>
</dbReference>
<keyword evidence="5" id="KW-0732">Signal</keyword>
<evidence type="ECO:0000256" key="3">
    <source>
        <dbReference type="ARBA" id="ARBA00022475"/>
    </source>
</evidence>
<dbReference type="PROSITE" id="PS50227">
    <property type="entry name" value="G_PROTEIN_RECEP_F2_3"/>
    <property type="match status" value="1"/>
</dbReference>
<dbReference type="Gene3D" id="1.25.40.610">
    <property type="match status" value="1"/>
</dbReference>
<evidence type="ECO:0000256" key="10">
    <source>
        <dbReference type="ARBA" id="ARBA00023157"/>
    </source>
</evidence>
<evidence type="ECO:0000259" key="15">
    <source>
        <dbReference type="PROSITE" id="PS50227"/>
    </source>
</evidence>
<evidence type="ECO:0000256" key="12">
    <source>
        <dbReference type="ARBA" id="ARBA00023224"/>
    </source>
</evidence>
<evidence type="ECO:0000259" key="16">
    <source>
        <dbReference type="PROSITE" id="PS50261"/>
    </source>
</evidence>
<dbReference type="Gene3D" id="2.60.120.200">
    <property type="match status" value="1"/>
</dbReference>
<feature type="transmembrane region" description="Helical" evidence="13">
    <location>
        <begin position="984"/>
        <end position="1005"/>
    </location>
</feature>
<dbReference type="PANTHER" id="PTHR12011:SF347">
    <property type="entry name" value="FI21270P1-RELATED"/>
    <property type="match status" value="1"/>
</dbReference>
<dbReference type="SUPFAM" id="SSF49899">
    <property type="entry name" value="Concanavalin A-like lectins/glucanases"/>
    <property type="match status" value="1"/>
</dbReference>
<dbReference type="PRINTS" id="PR01694">
    <property type="entry name" value="BAIPRECURSOR"/>
</dbReference>
<dbReference type="InterPro" id="IPR013320">
    <property type="entry name" value="ConA-like_dom_sf"/>
</dbReference>
<dbReference type="Gene3D" id="4.10.1240.10">
    <property type="entry name" value="GPCR, family 2, extracellular hormone receptor domain"/>
    <property type="match status" value="1"/>
</dbReference>
<feature type="transmembrane region" description="Helical" evidence="13">
    <location>
        <begin position="1025"/>
        <end position="1044"/>
    </location>
</feature>
<dbReference type="Gene3D" id="2.60.40.10">
    <property type="entry name" value="Immunoglobulins"/>
    <property type="match status" value="1"/>
</dbReference>
<keyword evidence="10" id="KW-1015">Disulfide bond</keyword>
<dbReference type="SMART" id="SM00008">
    <property type="entry name" value="HormR"/>
    <property type="match status" value="1"/>
</dbReference>
<comment type="caution">
    <text evidence="18">The sequence shown here is derived from an EMBL/GenBank/DDBJ whole genome shotgun (WGS) entry which is preliminary data.</text>
</comment>
<dbReference type="InterPro" id="IPR007110">
    <property type="entry name" value="Ig-like_dom"/>
</dbReference>
<dbReference type="InterPro" id="IPR003598">
    <property type="entry name" value="Ig_sub2"/>
</dbReference>
<name>A0ABN8S3F9_9CNID</name>
<dbReference type="PROSITE" id="PS50835">
    <property type="entry name" value="IG_LIKE"/>
    <property type="match status" value="1"/>
</dbReference>
<feature type="domain" description="G-protein coupled receptors family 2 profile 1" evidence="15">
    <location>
        <begin position="498"/>
        <end position="578"/>
    </location>
</feature>
<comment type="subcellular location">
    <subcellularLocation>
        <location evidence="1">Cell membrane</location>
        <topology evidence="1">Multi-pass membrane protein</topology>
    </subcellularLocation>
</comment>
<dbReference type="PANTHER" id="PTHR12011">
    <property type="entry name" value="ADHESION G-PROTEIN COUPLED RECEPTOR"/>
    <property type="match status" value="1"/>
</dbReference>
<keyword evidence="9 13" id="KW-0472">Membrane</keyword>
<dbReference type="Pfam" id="PF00002">
    <property type="entry name" value="7tm_2"/>
    <property type="match status" value="1"/>
</dbReference>
<keyword evidence="12" id="KW-0807">Transducer</keyword>
<feature type="domain" description="Ig-like" evidence="17">
    <location>
        <begin position="325"/>
        <end position="420"/>
    </location>
</feature>
<dbReference type="SMART" id="SM00408">
    <property type="entry name" value="IGc2"/>
    <property type="match status" value="1"/>
</dbReference>
<dbReference type="InterPro" id="IPR032471">
    <property type="entry name" value="AGRL2-4_GAIN_subdom_A"/>
</dbReference>
<dbReference type="PROSITE" id="PS50261">
    <property type="entry name" value="G_PROTEIN_RECEP_F2_4"/>
    <property type="match status" value="1"/>
</dbReference>
<evidence type="ECO:0000256" key="9">
    <source>
        <dbReference type="ARBA" id="ARBA00023136"/>
    </source>
</evidence>
<evidence type="ECO:0000256" key="7">
    <source>
        <dbReference type="ARBA" id="ARBA00022989"/>
    </source>
</evidence>
<dbReference type="InterPro" id="IPR000203">
    <property type="entry name" value="GPS"/>
</dbReference>
<organism evidence="18 19">
    <name type="scientific">Porites evermanni</name>
    <dbReference type="NCBI Taxonomy" id="104178"/>
    <lineage>
        <taxon>Eukaryota</taxon>
        <taxon>Metazoa</taxon>
        <taxon>Cnidaria</taxon>
        <taxon>Anthozoa</taxon>
        <taxon>Hexacorallia</taxon>
        <taxon>Scleractinia</taxon>
        <taxon>Fungiina</taxon>
        <taxon>Poritidae</taxon>
        <taxon>Porites</taxon>
    </lineage>
</organism>
<feature type="non-terminal residue" evidence="18">
    <location>
        <position position="1"/>
    </location>
</feature>
<dbReference type="InterPro" id="IPR057244">
    <property type="entry name" value="GAIN_B"/>
</dbReference>
<keyword evidence="11" id="KW-0675">Receptor</keyword>
<dbReference type="Pfam" id="PF01825">
    <property type="entry name" value="GPS"/>
    <property type="match status" value="1"/>
</dbReference>
<feature type="domain" description="GAIN-B" evidence="14">
    <location>
        <begin position="704"/>
        <end position="871"/>
    </location>
</feature>
<dbReference type="InterPro" id="IPR013098">
    <property type="entry name" value="Ig_I-set"/>
</dbReference>
<dbReference type="InterPro" id="IPR046338">
    <property type="entry name" value="GAIN_dom_sf"/>
</dbReference>
<evidence type="ECO:0000256" key="5">
    <source>
        <dbReference type="ARBA" id="ARBA00022729"/>
    </source>
</evidence>
<dbReference type="Pfam" id="PF07679">
    <property type="entry name" value="I-set"/>
    <property type="match status" value="1"/>
</dbReference>
<dbReference type="InterPro" id="IPR036179">
    <property type="entry name" value="Ig-like_dom_sf"/>
</dbReference>
<evidence type="ECO:0000259" key="14">
    <source>
        <dbReference type="PROSITE" id="PS50221"/>
    </source>
</evidence>
<keyword evidence="8" id="KW-0297">G-protein coupled receptor</keyword>
<gene>
    <name evidence="18" type="ORF">PEVE_00016771</name>
</gene>
<dbReference type="InterPro" id="IPR008077">
    <property type="entry name" value="GPCR_2_brain_angio_inhib"/>
</dbReference>
<dbReference type="SMART" id="SM00303">
    <property type="entry name" value="GPS"/>
    <property type="match status" value="1"/>
</dbReference>
<dbReference type="Pfam" id="PF13385">
    <property type="entry name" value="Laminin_G_3"/>
    <property type="match status" value="1"/>
</dbReference>
<dbReference type="CDD" id="cd00096">
    <property type="entry name" value="Ig"/>
    <property type="match status" value="1"/>
</dbReference>
<dbReference type="Gene3D" id="1.20.1070.10">
    <property type="entry name" value="Rhodopsin 7-helix transmembrane proteins"/>
    <property type="match status" value="1"/>
</dbReference>
<evidence type="ECO:0000256" key="13">
    <source>
        <dbReference type="SAM" id="Phobius"/>
    </source>
</evidence>
<feature type="domain" description="G-protein coupled receptors family 2 profile 2" evidence="16">
    <location>
        <begin position="880"/>
        <end position="1045"/>
    </location>
</feature>
<evidence type="ECO:0000256" key="8">
    <source>
        <dbReference type="ARBA" id="ARBA00023040"/>
    </source>
</evidence>
<dbReference type="SUPFAM" id="SSF48726">
    <property type="entry name" value="Immunoglobulin"/>
    <property type="match status" value="1"/>
</dbReference>
<dbReference type="SUPFAM" id="SSF111418">
    <property type="entry name" value="Hormone receptor domain"/>
    <property type="match status" value="1"/>
</dbReference>
<evidence type="ECO:0000256" key="4">
    <source>
        <dbReference type="ARBA" id="ARBA00022692"/>
    </source>
</evidence>
<reference evidence="18 19" key="1">
    <citation type="submission" date="2022-05" db="EMBL/GenBank/DDBJ databases">
        <authorList>
            <consortium name="Genoscope - CEA"/>
            <person name="William W."/>
        </authorList>
    </citation>
    <scope>NUCLEOTIDE SEQUENCE [LARGE SCALE GENOMIC DNA]</scope>
</reference>
<feature type="transmembrane region" description="Helical" evidence="13">
    <location>
        <begin position="917"/>
        <end position="937"/>
    </location>
</feature>
<evidence type="ECO:0000256" key="1">
    <source>
        <dbReference type="ARBA" id="ARBA00004651"/>
    </source>
</evidence>
<feature type="transmembrane region" description="Helical" evidence="13">
    <location>
        <begin position="422"/>
        <end position="441"/>
    </location>
</feature>
<keyword evidence="4 13" id="KW-0812">Transmembrane</keyword>
<keyword evidence="7 13" id="KW-1133">Transmembrane helix</keyword>
<dbReference type="InterPro" id="IPR003599">
    <property type="entry name" value="Ig_sub"/>
</dbReference>
<keyword evidence="19" id="KW-1185">Reference proteome</keyword>
<dbReference type="InterPro" id="IPR036445">
    <property type="entry name" value="GPCR_2_extracell_dom_sf"/>
</dbReference>
<dbReference type="SMART" id="SM00409">
    <property type="entry name" value="IG"/>
    <property type="match status" value="2"/>
</dbReference>
<dbReference type="Proteomes" id="UP001159427">
    <property type="component" value="Unassembled WGS sequence"/>
</dbReference>
<dbReference type="PRINTS" id="PR00249">
    <property type="entry name" value="GPCRSECRETIN"/>
</dbReference>
<dbReference type="Gene3D" id="2.60.220.50">
    <property type="match status" value="1"/>
</dbReference>
<evidence type="ECO:0000256" key="2">
    <source>
        <dbReference type="ARBA" id="ARBA00007343"/>
    </source>
</evidence>
<dbReference type="InterPro" id="IPR000832">
    <property type="entry name" value="GPCR_2_secretin-like"/>
</dbReference>
<dbReference type="Pfam" id="PF16489">
    <property type="entry name" value="GAIN"/>
    <property type="match status" value="1"/>
</dbReference>
<evidence type="ECO:0000256" key="6">
    <source>
        <dbReference type="ARBA" id="ARBA00022737"/>
    </source>
</evidence>